<reference evidence="2 3" key="1">
    <citation type="submission" date="2018-06" db="EMBL/GenBank/DDBJ databases">
        <authorList>
            <consortium name="Pathogen Informatics"/>
            <person name="Doyle S."/>
        </authorList>
    </citation>
    <scope>NUCLEOTIDE SEQUENCE [LARGE SCALE GENOMIC DNA]</scope>
    <source>
        <strain evidence="2 3">NCTC10295</strain>
    </source>
</reference>
<keyword evidence="3" id="KW-1185">Reference proteome</keyword>
<evidence type="ECO:0000256" key="1">
    <source>
        <dbReference type="SAM" id="Phobius"/>
    </source>
</evidence>
<evidence type="ECO:0000313" key="3">
    <source>
        <dbReference type="Proteomes" id="UP000254651"/>
    </source>
</evidence>
<dbReference type="Proteomes" id="UP000254651">
    <property type="component" value="Unassembled WGS sequence"/>
</dbReference>
<dbReference type="AlphaFoldDB" id="A0A378UFC3"/>
<organism evidence="2 3">
    <name type="scientific">Bergeriella denitrificans</name>
    <name type="common">Neisseria denitrificans</name>
    <dbReference type="NCBI Taxonomy" id="494"/>
    <lineage>
        <taxon>Bacteria</taxon>
        <taxon>Pseudomonadati</taxon>
        <taxon>Pseudomonadota</taxon>
        <taxon>Betaproteobacteria</taxon>
        <taxon>Neisseriales</taxon>
        <taxon>Neisseriaceae</taxon>
        <taxon>Bergeriella</taxon>
    </lineage>
</organism>
<name>A0A378UFC3_BERDE</name>
<accession>A0A378UFC3</accession>
<dbReference type="EMBL" id="UGQS01000002">
    <property type="protein sequence ID" value="STZ76108.1"/>
    <property type="molecule type" value="Genomic_DNA"/>
</dbReference>
<feature type="transmembrane region" description="Helical" evidence="1">
    <location>
        <begin position="53"/>
        <end position="86"/>
    </location>
</feature>
<keyword evidence="1" id="KW-0812">Transmembrane</keyword>
<sequence length="91" mass="9777">MKRQNLKKGQDDFIGQAEIMAWFVFILLNLAITGWVLYNLFDFSAPVLSLMVGGLIAVFALICASPLTAVIAFAVGFSLTGIAALAQPKTL</sequence>
<keyword evidence="1" id="KW-0472">Membrane</keyword>
<dbReference type="RefSeq" id="WP_066080944.1">
    <property type="nucleotide sequence ID" value="NZ_CP181246.1"/>
</dbReference>
<proteinExistence type="predicted"/>
<evidence type="ECO:0000313" key="2">
    <source>
        <dbReference type="EMBL" id="STZ76108.1"/>
    </source>
</evidence>
<keyword evidence="1" id="KW-1133">Transmembrane helix</keyword>
<feature type="transmembrane region" description="Helical" evidence="1">
    <location>
        <begin position="21"/>
        <end position="41"/>
    </location>
</feature>
<protein>
    <submittedName>
        <fullName evidence="2">Uncharacterized protein</fullName>
    </submittedName>
</protein>
<gene>
    <name evidence="2" type="ORF">NCTC10295_00864</name>
</gene>